<dbReference type="HOGENOM" id="CLU_2996478_0_0_1"/>
<name>M2Y127_DOTSN</name>
<organism evidence="2 3">
    <name type="scientific">Dothistroma septosporum (strain NZE10 / CBS 128990)</name>
    <name type="common">Red band needle blight fungus</name>
    <name type="synonym">Mycosphaerella pini</name>
    <dbReference type="NCBI Taxonomy" id="675120"/>
    <lineage>
        <taxon>Eukaryota</taxon>
        <taxon>Fungi</taxon>
        <taxon>Dikarya</taxon>
        <taxon>Ascomycota</taxon>
        <taxon>Pezizomycotina</taxon>
        <taxon>Dothideomycetes</taxon>
        <taxon>Dothideomycetidae</taxon>
        <taxon>Mycosphaerellales</taxon>
        <taxon>Mycosphaerellaceae</taxon>
        <taxon>Dothistroma</taxon>
    </lineage>
</organism>
<sequence length="57" mass="5982">MDATSSYRTEAWDNTYNDGGSEGANGVRGVILATCSDREGDSVEEKNGGRSLQSGLP</sequence>
<dbReference type="Proteomes" id="UP000016933">
    <property type="component" value="Unassembled WGS sequence"/>
</dbReference>
<dbReference type="AlphaFoldDB" id="M2Y127"/>
<evidence type="ECO:0000313" key="2">
    <source>
        <dbReference type="EMBL" id="EME39009.1"/>
    </source>
</evidence>
<reference evidence="3" key="1">
    <citation type="journal article" date="2012" name="PLoS Genet.">
        <title>The genomes of the fungal plant pathogens Cladosporium fulvum and Dothistroma septosporum reveal adaptation to different hosts and lifestyles but also signatures of common ancestry.</title>
        <authorList>
            <person name="de Wit P.J.G.M."/>
            <person name="van der Burgt A."/>
            <person name="Oekmen B."/>
            <person name="Stergiopoulos I."/>
            <person name="Abd-Elsalam K.A."/>
            <person name="Aerts A.L."/>
            <person name="Bahkali A.H."/>
            <person name="Beenen H.G."/>
            <person name="Chettri P."/>
            <person name="Cox M.P."/>
            <person name="Datema E."/>
            <person name="de Vries R.P."/>
            <person name="Dhillon B."/>
            <person name="Ganley A.R."/>
            <person name="Griffiths S.A."/>
            <person name="Guo Y."/>
            <person name="Hamelin R.C."/>
            <person name="Henrissat B."/>
            <person name="Kabir M.S."/>
            <person name="Jashni M.K."/>
            <person name="Kema G."/>
            <person name="Klaubauf S."/>
            <person name="Lapidus A."/>
            <person name="Levasseur A."/>
            <person name="Lindquist E."/>
            <person name="Mehrabi R."/>
            <person name="Ohm R.A."/>
            <person name="Owen T.J."/>
            <person name="Salamov A."/>
            <person name="Schwelm A."/>
            <person name="Schijlen E."/>
            <person name="Sun H."/>
            <person name="van den Burg H.A."/>
            <person name="van Ham R.C.H.J."/>
            <person name="Zhang S."/>
            <person name="Goodwin S.B."/>
            <person name="Grigoriev I.V."/>
            <person name="Collemare J."/>
            <person name="Bradshaw R.E."/>
        </authorList>
    </citation>
    <scope>NUCLEOTIDE SEQUENCE [LARGE SCALE GENOMIC DNA]</scope>
    <source>
        <strain evidence="3">NZE10 / CBS 128990</strain>
    </source>
</reference>
<reference evidence="2 3" key="2">
    <citation type="journal article" date="2012" name="PLoS Pathog.">
        <title>Diverse lifestyles and strategies of plant pathogenesis encoded in the genomes of eighteen Dothideomycetes fungi.</title>
        <authorList>
            <person name="Ohm R.A."/>
            <person name="Feau N."/>
            <person name="Henrissat B."/>
            <person name="Schoch C.L."/>
            <person name="Horwitz B.A."/>
            <person name="Barry K.W."/>
            <person name="Condon B.J."/>
            <person name="Copeland A.C."/>
            <person name="Dhillon B."/>
            <person name="Glaser F."/>
            <person name="Hesse C.N."/>
            <person name="Kosti I."/>
            <person name="LaButti K."/>
            <person name="Lindquist E.A."/>
            <person name="Lucas S."/>
            <person name="Salamov A.A."/>
            <person name="Bradshaw R.E."/>
            <person name="Ciuffetti L."/>
            <person name="Hamelin R.C."/>
            <person name="Kema G.H.J."/>
            <person name="Lawrence C."/>
            <person name="Scott J.A."/>
            <person name="Spatafora J.W."/>
            <person name="Turgeon B.G."/>
            <person name="de Wit P.J.G.M."/>
            <person name="Zhong S."/>
            <person name="Goodwin S.B."/>
            <person name="Grigoriev I.V."/>
        </authorList>
    </citation>
    <scope>NUCLEOTIDE SEQUENCE [LARGE SCALE GENOMIC DNA]</scope>
    <source>
        <strain evidence="3">NZE10 / CBS 128990</strain>
    </source>
</reference>
<feature type="region of interest" description="Disordered" evidence="1">
    <location>
        <begin position="1"/>
        <end position="57"/>
    </location>
</feature>
<evidence type="ECO:0000313" key="3">
    <source>
        <dbReference type="Proteomes" id="UP000016933"/>
    </source>
</evidence>
<keyword evidence="3" id="KW-1185">Reference proteome</keyword>
<dbReference type="EMBL" id="KB446546">
    <property type="protein sequence ID" value="EME39009.1"/>
    <property type="molecule type" value="Genomic_DNA"/>
</dbReference>
<feature type="compositionally biased region" description="Basic and acidic residues" evidence="1">
    <location>
        <begin position="36"/>
        <end position="48"/>
    </location>
</feature>
<evidence type="ECO:0000256" key="1">
    <source>
        <dbReference type="SAM" id="MobiDB-lite"/>
    </source>
</evidence>
<proteinExistence type="predicted"/>
<feature type="compositionally biased region" description="Polar residues" evidence="1">
    <location>
        <begin position="1"/>
        <end position="18"/>
    </location>
</feature>
<gene>
    <name evidence="2" type="ORF">DOTSEDRAFT_75639</name>
</gene>
<protein>
    <submittedName>
        <fullName evidence="2">Uncharacterized protein</fullName>
    </submittedName>
</protein>
<accession>M2Y127</accession>